<reference evidence="1 2" key="1">
    <citation type="submission" date="2017-07" db="EMBL/GenBank/DDBJ databases">
        <title>In vitro design and evaluation of phage cocktails against multidrug-resistant Aeromonas salmonicida.</title>
        <authorList>
            <person name="Chen L."/>
            <person name="Yuan S."/>
            <person name="Ma Y."/>
        </authorList>
    </citation>
    <scope>NUCLEOTIDE SEQUENCE [LARGE SCALE GENOMIC DNA]</scope>
</reference>
<keyword evidence="2" id="KW-1185">Reference proteome</keyword>
<dbReference type="Proteomes" id="UP000226092">
    <property type="component" value="Segment"/>
</dbReference>
<name>A0A223LFB5_9CAUD</name>
<dbReference type="GeneID" id="55604727"/>
<evidence type="ECO:0000313" key="1">
    <source>
        <dbReference type="EMBL" id="ASU00192.1"/>
    </source>
</evidence>
<organism evidence="1 2">
    <name type="scientific">Aeromonas phage AS-zj</name>
    <dbReference type="NCBI Taxonomy" id="2024208"/>
    <lineage>
        <taxon>Viruses</taxon>
        <taxon>Duplodnaviria</taxon>
        <taxon>Heunggongvirae</taxon>
        <taxon>Uroviricota</taxon>
        <taxon>Caudoviricetes</taxon>
        <taxon>Pantevenvirales</taxon>
        <taxon>Straboviridae</taxon>
        <taxon>Emmerichvirinae</taxon>
        <taxon>Ceceduovirus</taxon>
        <taxon>Ceceduovirus aszj</taxon>
    </lineage>
</organism>
<protein>
    <submittedName>
        <fullName evidence="1">Uncharacterized protein</fullName>
    </submittedName>
</protein>
<dbReference type="KEGG" id="vg:55604727"/>
<dbReference type="RefSeq" id="YP_009834660.1">
    <property type="nucleotide sequence ID" value="NC_048673.1"/>
</dbReference>
<evidence type="ECO:0000313" key="2">
    <source>
        <dbReference type="Proteomes" id="UP000226092"/>
    </source>
</evidence>
<sequence length="170" mass="18900">MAQINTPTNWKSTIFDGETSVDSLFSYTLTASEQLVSFTVVPSEDLSPDGIFLDGNRLHGKVNDYFDGKVDLVLKYRDRTSLQISQTNSFASLPEPTTCDLIAFNPPSELKKVVTYTQTLVYDDITDPTLPIRKTVRDSINMTIIGSFDGWVVKFRAYVSSSGPFPKLGI</sequence>
<accession>A0A223LFB5</accession>
<dbReference type="EMBL" id="MF448340">
    <property type="protein sequence ID" value="ASU00192.1"/>
    <property type="molecule type" value="Genomic_DNA"/>
</dbReference>
<proteinExistence type="predicted"/>